<evidence type="ECO:0000313" key="12">
    <source>
        <dbReference type="Proteomes" id="UP000622552"/>
    </source>
</evidence>
<dbReference type="NCBIfam" id="TIGR00364">
    <property type="entry name" value="7-cyano-7-deazaguanine synthase QueC"/>
    <property type="match status" value="1"/>
</dbReference>
<organism evidence="11 12">
    <name type="scientific">Longispora fulva</name>
    <dbReference type="NCBI Taxonomy" id="619741"/>
    <lineage>
        <taxon>Bacteria</taxon>
        <taxon>Bacillati</taxon>
        <taxon>Actinomycetota</taxon>
        <taxon>Actinomycetes</taxon>
        <taxon>Micromonosporales</taxon>
        <taxon>Micromonosporaceae</taxon>
        <taxon>Longispora</taxon>
    </lineage>
</organism>
<dbReference type="Gene3D" id="3.40.50.620">
    <property type="entry name" value="HUPs"/>
    <property type="match status" value="1"/>
</dbReference>
<accession>A0A8J7GJF0</accession>
<feature type="binding site" evidence="10">
    <location>
        <position position="202"/>
    </location>
    <ligand>
        <name>Zn(2+)</name>
        <dbReference type="ChEBI" id="CHEBI:29105"/>
    </ligand>
</feature>
<feature type="binding site" evidence="10">
    <location>
        <position position="216"/>
    </location>
    <ligand>
        <name>Zn(2+)</name>
        <dbReference type="ChEBI" id="CHEBI:29105"/>
    </ligand>
</feature>
<comment type="function">
    <text evidence="10">Catalyzes the ATP-dependent conversion of 7-carboxy-7-deazaguanine (CDG) to 7-cyano-7-deazaguanine (preQ(0)).</text>
</comment>
<dbReference type="AlphaFoldDB" id="A0A8J7GJF0"/>
<dbReference type="Pfam" id="PF06508">
    <property type="entry name" value="QueC"/>
    <property type="match status" value="1"/>
</dbReference>
<dbReference type="PIRSF" id="PIRSF006293">
    <property type="entry name" value="ExsB"/>
    <property type="match status" value="1"/>
</dbReference>
<dbReference type="RefSeq" id="WP_233472688.1">
    <property type="nucleotide sequence ID" value="NZ_BONS01000005.1"/>
</dbReference>
<gene>
    <name evidence="10" type="primary">queC</name>
    <name evidence="11" type="ORF">IW245_006648</name>
</gene>
<dbReference type="GO" id="GO:0016879">
    <property type="term" value="F:ligase activity, forming carbon-nitrogen bonds"/>
    <property type="evidence" value="ECO:0007669"/>
    <property type="project" value="UniProtKB-UniRule"/>
</dbReference>
<proteinExistence type="inferred from homology"/>
<comment type="catalytic activity">
    <reaction evidence="9 10">
        <text>7-carboxy-7-carbaguanine + NH4(+) + 2 ATP = 7-cyano-7-carbaguanine + 2 AMP + 2 diphosphate + 2 H(+)</text>
        <dbReference type="Rhea" id="RHEA:27982"/>
        <dbReference type="ChEBI" id="CHEBI:15378"/>
        <dbReference type="ChEBI" id="CHEBI:28938"/>
        <dbReference type="ChEBI" id="CHEBI:30616"/>
        <dbReference type="ChEBI" id="CHEBI:33019"/>
        <dbReference type="ChEBI" id="CHEBI:45075"/>
        <dbReference type="ChEBI" id="CHEBI:61036"/>
        <dbReference type="ChEBI" id="CHEBI:456215"/>
        <dbReference type="EC" id="6.3.4.20"/>
    </reaction>
</comment>
<evidence type="ECO:0000313" key="11">
    <source>
        <dbReference type="EMBL" id="MBG6140454.1"/>
    </source>
</evidence>
<evidence type="ECO:0000256" key="8">
    <source>
        <dbReference type="ARBA" id="ARBA00039149"/>
    </source>
</evidence>
<sequence length="242" mass="25186">MTAALVWPEETPAPESAVVIASGGLDSTVAAYWLRERGAEVTLLSFDYGQRHRVELDHARRVAAGLGAVHHVLDLSGLGAILSGSALTDGGVDVPDGHYTAEQMTATVVPNRNAIMLDIAVGLAVARKIQAVVFGAHAGDHPIYPDCRPVFLSAFTWSATTANEGFLPAGFAVLAPFLRATKGQIVALGAELGVPLGDTWSCYRGGDVHCGTCGTCTERREAFALAGVTDPTRYAAGMAGVV</sequence>
<feature type="binding site" evidence="10">
    <location>
        <position position="213"/>
    </location>
    <ligand>
        <name>Zn(2+)</name>
        <dbReference type="ChEBI" id="CHEBI:29105"/>
    </ligand>
</feature>
<dbReference type="Proteomes" id="UP000622552">
    <property type="component" value="Unassembled WGS sequence"/>
</dbReference>
<evidence type="ECO:0000256" key="1">
    <source>
        <dbReference type="ARBA" id="ARBA00005061"/>
    </source>
</evidence>
<dbReference type="CDD" id="cd01995">
    <property type="entry name" value="QueC-like"/>
    <property type="match status" value="1"/>
</dbReference>
<evidence type="ECO:0000256" key="2">
    <source>
        <dbReference type="ARBA" id="ARBA00022598"/>
    </source>
</evidence>
<dbReference type="InterPro" id="IPR018317">
    <property type="entry name" value="QueC"/>
</dbReference>
<dbReference type="PANTHER" id="PTHR42914">
    <property type="entry name" value="7-CYANO-7-DEAZAGUANINE SYNTHASE"/>
    <property type="match status" value="1"/>
</dbReference>
<evidence type="ECO:0000256" key="6">
    <source>
        <dbReference type="ARBA" id="ARBA00022840"/>
    </source>
</evidence>
<keyword evidence="2 10" id="KW-0436">Ligase</keyword>
<keyword evidence="3 10" id="KW-0479">Metal-binding</keyword>
<evidence type="ECO:0000256" key="5">
    <source>
        <dbReference type="ARBA" id="ARBA00022833"/>
    </source>
</evidence>
<dbReference type="EMBL" id="JADOUF010000001">
    <property type="protein sequence ID" value="MBG6140454.1"/>
    <property type="molecule type" value="Genomic_DNA"/>
</dbReference>
<comment type="cofactor">
    <cofactor evidence="10">
        <name>Zn(2+)</name>
        <dbReference type="ChEBI" id="CHEBI:29105"/>
    </cofactor>
    <text evidence="10">Binds 1 zinc ion per subunit.</text>
</comment>
<keyword evidence="10" id="KW-0671">Queuosine biosynthesis</keyword>
<keyword evidence="4 10" id="KW-0547">Nucleotide-binding</keyword>
<evidence type="ECO:0000256" key="10">
    <source>
        <dbReference type="HAMAP-Rule" id="MF_01633"/>
    </source>
</evidence>
<comment type="caution">
    <text evidence="11">The sequence shown here is derived from an EMBL/GenBank/DDBJ whole genome shotgun (WGS) entry which is preliminary data.</text>
</comment>
<evidence type="ECO:0000256" key="4">
    <source>
        <dbReference type="ARBA" id="ARBA00022741"/>
    </source>
</evidence>
<reference evidence="11" key="1">
    <citation type="submission" date="2020-11" db="EMBL/GenBank/DDBJ databases">
        <title>Sequencing the genomes of 1000 actinobacteria strains.</title>
        <authorList>
            <person name="Klenk H.-P."/>
        </authorList>
    </citation>
    <scope>NUCLEOTIDE SEQUENCE</scope>
    <source>
        <strain evidence="11">DSM 45356</strain>
    </source>
</reference>
<dbReference type="GO" id="GO:0005524">
    <property type="term" value="F:ATP binding"/>
    <property type="evidence" value="ECO:0007669"/>
    <property type="project" value="UniProtKB-UniRule"/>
</dbReference>
<dbReference type="GO" id="GO:0008616">
    <property type="term" value="P:tRNA queuosine(34) biosynthetic process"/>
    <property type="evidence" value="ECO:0007669"/>
    <property type="project" value="UniProtKB-UniRule"/>
</dbReference>
<dbReference type="SUPFAM" id="SSF52402">
    <property type="entry name" value="Adenine nucleotide alpha hydrolases-like"/>
    <property type="match status" value="1"/>
</dbReference>
<evidence type="ECO:0000256" key="9">
    <source>
        <dbReference type="ARBA" id="ARBA00047890"/>
    </source>
</evidence>
<dbReference type="InterPro" id="IPR014729">
    <property type="entry name" value="Rossmann-like_a/b/a_fold"/>
</dbReference>
<dbReference type="EC" id="6.3.4.20" evidence="8 10"/>
<dbReference type="GO" id="GO:0008270">
    <property type="term" value="F:zinc ion binding"/>
    <property type="evidence" value="ECO:0007669"/>
    <property type="project" value="UniProtKB-UniRule"/>
</dbReference>
<keyword evidence="6 10" id="KW-0067">ATP-binding</keyword>
<comment type="similarity">
    <text evidence="7 10">Belongs to the QueC family.</text>
</comment>
<evidence type="ECO:0000256" key="7">
    <source>
        <dbReference type="ARBA" id="ARBA00037993"/>
    </source>
</evidence>
<feature type="binding site" evidence="10">
    <location>
        <begin position="21"/>
        <end position="31"/>
    </location>
    <ligand>
        <name>ATP</name>
        <dbReference type="ChEBI" id="CHEBI:30616"/>
    </ligand>
</feature>
<dbReference type="HAMAP" id="MF_01633">
    <property type="entry name" value="QueC"/>
    <property type="match status" value="1"/>
</dbReference>
<feature type="binding site" evidence="10">
    <location>
        <position position="210"/>
    </location>
    <ligand>
        <name>Zn(2+)</name>
        <dbReference type="ChEBI" id="CHEBI:29105"/>
    </ligand>
</feature>
<evidence type="ECO:0000256" key="3">
    <source>
        <dbReference type="ARBA" id="ARBA00022723"/>
    </source>
</evidence>
<keyword evidence="12" id="KW-1185">Reference proteome</keyword>
<comment type="pathway">
    <text evidence="1 10">Purine metabolism; 7-cyano-7-deazaguanine biosynthesis.</text>
</comment>
<dbReference type="UniPathway" id="UPA00391"/>
<name>A0A8J7GJF0_9ACTN</name>
<keyword evidence="5 10" id="KW-0862">Zinc</keyword>
<protein>
    <recommendedName>
        <fullName evidence="8 10">7-cyano-7-deazaguanine synthase</fullName>
        <ecNumber evidence="8 10">6.3.4.20</ecNumber>
    </recommendedName>
    <alternativeName>
        <fullName evidence="10">7-cyano-7-carbaguanine synthase</fullName>
    </alternativeName>
    <alternativeName>
        <fullName evidence="10">PreQ(0) synthase</fullName>
    </alternativeName>
    <alternativeName>
        <fullName evidence="10">Queuosine biosynthesis protein QueC</fullName>
    </alternativeName>
</protein>
<dbReference type="PANTHER" id="PTHR42914:SF1">
    <property type="entry name" value="7-CYANO-7-DEAZAGUANINE SYNTHASE"/>
    <property type="match status" value="1"/>
</dbReference>